<name>A0A2A2KHH2_9BILA</name>
<gene>
    <name evidence="1" type="ORF">WR25_03155</name>
</gene>
<evidence type="ECO:0000313" key="2">
    <source>
        <dbReference type="Proteomes" id="UP000218231"/>
    </source>
</evidence>
<keyword evidence="2" id="KW-1185">Reference proteome</keyword>
<accession>A0A2A2KHH2</accession>
<evidence type="ECO:0000313" key="1">
    <source>
        <dbReference type="EMBL" id="PAV73299.1"/>
    </source>
</evidence>
<dbReference type="Proteomes" id="UP000218231">
    <property type="component" value="Unassembled WGS sequence"/>
</dbReference>
<organism evidence="1 2">
    <name type="scientific">Diploscapter pachys</name>
    <dbReference type="NCBI Taxonomy" id="2018661"/>
    <lineage>
        <taxon>Eukaryota</taxon>
        <taxon>Metazoa</taxon>
        <taxon>Ecdysozoa</taxon>
        <taxon>Nematoda</taxon>
        <taxon>Chromadorea</taxon>
        <taxon>Rhabditida</taxon>
        <taxon>Rhabditina</taxon>
        <taxon>Rhabditomorpha</taxon>
        <taxon>Rhabditoidea</taxon>
        <taxon>Rhabditidae</taxon>
        <taxon>Diploscapter</taxon>
    </lineage>
</organism>
<dbReference type="EMBL" id="LIAE01008628">
    <property type="protein sequence ID" value="PAV73299.1"/>
    <property type="molecule type" value="Genomic_DNA"/>
</dbReference>
<dbReference type="AlphaFoldDB" id="A0A2A2KHH2"/>
<protein>
    <submittedName>
        <fullName evidence="1">Uncharacterized protein</fullName>
    </submittedName>
</protein>
<reference evidence="1 2" key="1">
    <citation type="journal article" date="2017" name="Curr. Biol.">
        <title>Genome architecture and evolution of a unichromosomal asexual nematode.</title>
        <authorList>
            <person name="Fradin H."/>
            <person name="Zegar C."/>
            <person name="Gutwein M."/>
            <person name="Lucas J."/>
            <person name="Kovtun M."/>
            <person name="Corcoran D."/>
            <person name="Baugh L.R."/>
            <person name="Kiontke K."/>
            <person name="Gunsalus K."/>
            <person name="Fitch D.H."/>
            <person name="Piano F."/>
        </authorList>
    </citation>
    <scope>NUCLEOTIDE SEQUENCE [LARGE SCALE GENOMIC DNA]</scope>
    <source>
        <strain evidence="1">PF1309</strain>
    </source>
</reference>
<proteinExistence type="predicted"/>
<comment type="caution">
    <text evidence="1">The sequence shown here is derived from an EMBL/GenBank/DDBJ whole genome shotgun (WGS) entry which is preliminary data.</text>
</comment>
<sequence>MGIGLEQQLDAIGVIGGGEGEPAVLAHGDVVPGLEAQDMVALRGTTGTQRGHHLAAQAQGQGEAVQVRARGGKVKGEALIGSGAPGNGEEAVFATQFGESTQCWREGLAQALLGLVQRLSQLSQAQAEGVEALLAGDIAKRDQRVEQAMDGALAQATAHCEVVQACPTAFGAKEFEQAHGALQGLYLARVGGHGRSRCAMAAHCACNRRSVQAQRSARFDNVELRRFCGTNTASG</sequence>